<dbReference type="InterPro" id="IPR038765">
    <property type="entry name" value="Papain-like_cys_pep_sf"/>
</dbReference>
<feature type="coiled-coil region" evidence="5">
    <location>
        <begin position="139"/>
        <end position="216"/>
    </location>
</feature>
<keyword evidence="4" id="KW-0788">Thiol protease</keyword>
<dbReference type="PROSITE" id="PS51935">
    <property type="entry name" value="NLPC_P60"/>
    <property type="match status" value="1"/>
</dbReference>
<feature type="coiled-coil region" evidence="5">
    <location>
        <begin position="37"/>
        <end position="85"/>
    </location>
</feature>
<accession>A0ABR5Q1P4</accession>
<dbReference type="SUPFAM" id="SSF54001">
    <property type="entry name" value="Cysteine proteinases"/>
    <property type="match status" value="1"/>
</dbReference>
<feature type="compositionally biased region" description="Polar residues" evidence="6">
    <location>
        <begin position="221"/>
        <end position="233"/>
    </location>
</feature>
<evidence type="ECO:0000259" key="8">
    <source>
        <dbReference type="PROSITE" id="PS51935"/>
    </source>
</evidence>
<organism evidence="9 10">
    <name type="scientific">Lancefieldella rimae</name>
    <dbReference type="NCBI Taxonomy" id="1383"/>
    <lineage>
        <taxon>Bacteria</taxon>
        <taxon>Bacillati</taxon>
        <taxon>Actinomycetota</taxon>
        <taxon>Coriobacteriia</taxon>
        <taxon>Coriobacteriales</taxon>
        <taxon>Atopobiaceae</taxon>
        <taxon>Lancefieldella</taxon>
    </lineage>
</organism>
<evidence type="ECO:0000313" key="10">
    <source>
        <dbReference type="Proteomes" id="UP000051927"/>
    </source>
</evidence>
<feature type="domain" description="NlpC/P60" evidence="8">
    <location>
        <begin position="284"/>
        <end position="402"/>
    </location>
</feature>
<gene>
    <name evidence="9" type="ORF">IV60_GL000383</name>
</gene>
<feature type="compositionally biased region" description="Low complexity" evidence="6">
    <location>
        <begin position="244"/>
        <end position="275"/>
    </location>
</feature>
<dbReference type="InterPro" id="IPR051202">
    <property type="entry name" value="Peptidase_C40"/>
</dbReference>
<reference evidence="9 10" key="1">
    <citation type="journal article" date="2015" name="Genome Announc.">
        <title>Expanding the biotechnology potential of lactobacilli through comparative genomics of 213 strains and associated genera.</title>
        <authorList>
            <person name="Sun Z."/>
            <person name="Harris H.M."/>
            <person name="McCann A."/>
            <person name="Guo C."/>
            <person name="Argimon S."/>
            <person name="Zhang W."/>
            <person name="Yang X."/>
            <person name="Jeffery I.B."/>
            <person name="Cooney J.C."/>
            <person name="Kagawa T.F."/>
            <person name="Liu W."/>
            <person name="Song Y."/>
            <person name="Salvetti E."/>
            <person name="Wrobel A."/>
            <person name="Rasinkangas P."/>
            <person name="Parkhill J."/>
            <person name="Rea M.C."/>
            <person name="O'Sullivan O."/>
            <person name="Ritari J."/>
            <person name="Douillard F.P."/>
            <person name="Paul Ross R."/>
            <person name="Yang R."/>
            <person name="Briner A.E."/>
            <person name="Felis G.E."/>
            <person name="de Vos W.M."/>
            <person name="Barrangou R."/>
            <person name="Klaenhammer T.R."/>
            <person name="Caufield P.W."/>
            <person name="Cui Y."/>
            <person name="Zhang H."/>
            <person name="O'Toole P.W."/>
        </authorList>
    </citation>
    <scope>NUCLEOTIDE SEQUENCE [LARGE SCALE GENOMIC DNA]</scope>
    <source>
        <strain evidence="9 10">DSM 7090</strain>
    </source>
</reference>
<keyword evidence="3" id="KW-0378">Hydrolase</keyword>
<feature type="region of interest" description="Disordered" evidence="6">
    <location>
        <begin position="221"/>
        <end position="283"/>
    </location>
</feature>
<dbReference type="Proteomes" id="UP000051927">
    <property type="component" value="Unassembled WGS sequence"/>
</dbReference>
<dbReference type="InterPro" id="IPR006311">
    <property type="entry name" value="TAT_signal"/>
</dbReference>
<keyword evidence="7" id="KW-0732">Signal</keyword>
<dbReference type="EMBL" id="JQCP01000001">
    <property type="protein sequence ID" value="KRO03203.1"/>
    <property type="molecule type" value="Genomic_DNA"/>
</dbReference>
<evidence type="ECO:0000256" key="4">
    <source>
        <dbReference type="ARBA" id="ARBA00022807"/>
    </source>
</evidence>
<evidence type="ECO:0000256" key="7">
    <source>
        <dbReference type="SAM" id="SignalP"/>
    </source>
</evidence>
<dbReference type="PANTHER" id="PTHR47053:SF1">
    <property type="entry name" value="MUREIN DD-ENDOPEPTIDASE MEPH-RELATED"/>
    <property type="match status" value="1"/>
</dbReference>
<protein>
    <submittedName>
        <fullName evidence="9">NlpC P60 family protein</fullName>
    </submittedName>
</protein>
<comment type="caution">
    <text evidence="9">The sequence shown here is derived from an EMBL/GenBank/DDBJ whole genome shotgun (WGS) entry which is preliminary data.</text>
</comment>
<dbReference type="InterPro" id="IPR000064">
    <property type="entry name" value="NLP_P60_dom"/>
</dbReference>
<sequence length="402" mass="43038">MNFNRNITRRAMLTLSASAIFAGLTSHVVYADPQSDLEAASAKLDSLGAELAQAEEDLNEKTYALDDTNNKIVDVQEQISETEDKLKIQRGILAAAMRSSYKTGPQEALDFILGASSPDDFISRVYYMDRTNKKQSDSINQVRTLGDQLTQQRNELEAQQTQLQEQVAAMKSQADDVKAQIAEAKSYYDSLDAEVKKQLEEQAAAENNKNSNISTAINYATNETPSAPDNGNGNQNSQEEDDNTNNNNQTPSNNDSNNNTNNNTPSNTNSSNSNSGSGGSGSGSPYPCGGVGSAYSCLGWPYVWGGASPSDGGFDCGGLVYYCFLGYRAGSAGTIGRNIKAAGNWKDSMDELSYGDCVFTRSGYNHIGIYIGNGQMIHAANEALGVCIGSVWAFYGGGPFSG</sequence>
<evidence type="ECO:0000313" key="9">
    <source>
        <dbReference type="EMBL" id="KRO03203.1"/>
    </source>
</evidence>
<evidence type="ECO:0000256" key="5">
    <source>
        <dbReference type="SAM" id="Coils"/>
    </source>
</evidence>
<keyword evidence="10" id="KW-1185">Reference proteome</keyword>
<evidence type="ECO:0000256" key="3">
    <source>
        <dbReference type="ARBA" id="ARBA00022801"/>
    </source>
</evidence>
<name>A0ABR5Q1P4_9ACTN</name>
<feature type="chain" id="PRO_5046185964" evidence="7">
    <location>
        <begin position="32"/>
        <end position="402"/>
    </location>
</feature>
<evidence type="ECO:0000256" key="6">
    <source>
        <dbReference type="SAM" id="MobiDB-lite"/>
    </source>
</evidence>
<dbReference type="Pfam" id="PF00877">
    <property type="entry name" value="NLPC_P60"/>
    <property type="match status" value="1"/>
</dbReference>
<proteinExistence type="inferred from homology"/>
<keyword evidence="2" id="KW-0645">Protease</keyword>
<keyword evidence="5" id="KW-0175">Coiled coil</keyword>
<dbReference type="PROSITE" id="PS51318">
    <property type="entry name" value="TAT"/>
    <property type="match status" value="1"/>
</dbReference>
<feature type="signal peptide" evidence="7">
    <location>
        <begin position="1"/>
        <end position="31"/>
    </location>
</feature>
<dbReference type="Gene3D" id="6.10.250.3150">
    <property type="match status" value="1"/>
</dbReference>
<dbReference type="Gene3D" id="3.90.1720.10">
    <property type="entry name" value="endopeptidase domain like (from Nostoc punctiforme)"/>
    <property type="match status" value="1"/>
</dbReference>
<comment type="similarity">
    <text evidence="1">Belongs to the peptidase C40 family.</text>
</comment>
<evidence type="ECO:0000256" key="2">
    <source>
        <dbReference type="ARBA" id="ARBA00022670"/>
    </source>
</evidence>
<evidence type="ECO:0000256" key="1">
    <source>
        <dbReference type="ARBA" id="ARBA00007074"/>
    </source>
</evidence>
<dbReference type="PANTHER" id="PTHR47053">
    <property type="entry name" value="MUREIN DD-ENDOPEPTIDASE MEPH-RELATED"/>
    <property type="match status" value="1"/>
</dbReference>